<dbReference type="SUPFAM" id="SSF53474">
    <property type="entry name" value="alpha/beta-Hydrolases"/>
    <property type="match status" value="1"/>
</dbReference>
<organism evidence="2 3">
    <name type="scientific">Salinactinospora qingdaonensis</name>
    <dbReference type="NCBI Taxonomy" id="702744"/>
    <lineage>
        <taxon>Bacteria</taxon>
        <taxon>Bacillati</taxon>
        <taxon>Actinomycetota</taxon>
        <taxon>Actinomycetes</taxon>
        <taxon>Streptosporangiales</taxon>
        <taxon>Nocardiopsidaceae</taxon>
        <taxon>Salinactinospora</taxon>
    </lineage>
</organism>
<dbReference type="PANTHER" id="PTHR43798:SF33">
    <property type="entry name" value="HYDROLASE, PUTATIVE (AFU_ORTHOLOGUE AFUA_2G14860)-RELATED"/>
    <property type="match status" value="1"/>
</dbReference>
<dbReference type="PANTHER" id="PTHR43798">
    <property type="entry name" value="MONOACYLGLYCEROL LIPASE"/>
    <property type="match status" value="1"/>
</dbReference>
<proteinExistence type="predicted"/>
<sequence length="271" mass="29480">MISDTRHTRGGDVSLCFRDTGSGPTVVLLHGTTANLGVWDPVVARLGNGVRTIAVDQRGHGRSDKPATGYGAAEYCSDVLDLVTELGCGPVVVCGHSLGARNAVVLAHQHPEVVVGVVAVDYTPYVEAQVLDDLESRVRGGDRRFETITEVRSYLRHRYPLLPDDAIERRAGYGYVADHDGVRALAAPTAMVRTVEGLRRDFDTQTREVAVPVTLLRGEHSRIVSKRAFAATRSLRPDFHAVEVAGVDHYIPEEDPDVVAEQILRTVRAVT</sequence>
<evidence type="ECO:0000259" key="1">
    <source>
        <dbReference type="Pfam" id="PF12697"/>
    </source>
</evidence>
<name>A0ABP7GA84_9ACTN</name>
<reference evidence="3" key="1">
    <citation type="journal article" date="2019" name="Int. J. Syst. Evol. Microbiol.">
        <title>The Global Catalogue of Microorganisms (GCM) 10K type strain sequencing project: providing services to taxonomists for standard genome sequencing and annotation.</title>
        <authorList>
            <consortium name="The Broad Institute Genomics Platform"/>
            <consortium name="The Broad Institute Genome Sequencing Center for Infectious Disease"/>
            <person name="Wu L."/>
            <person name="Ma J."/>
        </authorList>
    </citation>
    <scope>NUCLEOTIDE SEQUENCE [LARGE SCALE GENOMIC DNA]</scope>
    <source>
        <strain evidence="3">JCM 17137</strain>
    </source>
</reference>
<accession>A0ABP7GA84</accession>
<evidence type="ECO:0000313" key="3">
    <source>
        <dbReference type="Proteomes" id="UP001500908"/>
    </source>
</evidence>
<dbReference type="InterPro" id="IPR029058">
    <property type="entry name" value="AB_hydrolase_fold"/>
</dbReference>
<dbReference type="InterPro" id="IPR000073">
    <property type="entry name" value="AB_hydrolase_1"/>
</dbReference>
<keyword evidence="3" id="KW-1185">Reference proteome</keyword>
<evidence type="ECO:0000313" key="2">
    <source>
        <dbReference type="EMBL" id="GAA3755400.1"/>
    </source>
</evidence>
<dbReference type="Gene3D" id="3.40.50.1820">
    <property type="entry name" value="alpha/beta hydrolase"/>
    <property type="match status" value="1"/>
</dbReference>
<dbReference type="InterPro" id="IPR050266">
    <property type="entry name" value="AB_hydrolase_sf"/>
</dbReference>
<protein>
    <submittedName>
        <fullName evidence="2">Alpha/beta hydrolase</fullName>
    </submittedName>
</protein>
<dbReference type="RefSeq" id="WP_344973953.1">
    <property type="nucleotide sequence ID" value="NZ_BAABDD010000020.1"/>
</dbReference>
<gene>
    <name evidence="2" type="ORF">GCM10022402_37560</name>
</gene>
<keyword evidence="2" id="KW-0378">Hydrolase</keyword>
<dbReference type="GO" id="GO:0016787">
    <property type="term" value="F:hydrolase activity"/>
    <property type="evidence" value="ECO:0007669"/>
    <property type="project" value="UniProtKB-KW"/>
</dbReference>
<dbReference type="Pfam" id="PF12697">
    <property type="entry name" value="Abhydrolase_6"/>
    <property type="match status" value="1"/>
</dbReference>
<dbReference type="EMBL" id="BAABDD010000020">
    <property type="protein sequence ID" value="GAA3755400.1"/>
    <property type="molecule type" value="Genomic_DNA"/>
</dbReference>
<dbReference type="Proteomes" id="UP001500908">
    <property type="component" value="Unassembled WGS sequence"/>
</dbReference>
<comment type="caution">
    <text evidence="2">The sequence shown here is derived from an EMBL/GenBank/DDBJ whole genome shotgun (WGS) entry which is preliminary data.</text>
</comment>
<feature type="domain" description="AB hydrolase-1" evidence="1">
    <location>
        <begin position="26"/>
        <end position="261"/>
    </location>
</feature>